<evidence type="ECO:0000256" key="4">
    <source>
        <dbReference type="ARBA" id="ARBA00022692"/>
    </source>
</evidence>
<dbReference type="SUPFAM" id="SSF103473">
    <property type="entry name" value="MFS general substrate transporter"/>
    <property type="match status" value="1"/>
</dbReference>
<feature type="transmembrane region" description="Helical" evidence="9">
    <location>
        <begin position="176"/>
        <end position="198"/>
    </location>
</feature>
<evidence type="ECO:0000256" key="3">
    <source>
        <dbReference type="ARBA" id="ARBA00022448"/>
    </source>
</evidence>
<dbReference type="OrthoDB" id="5141738at2759"/>
<dbReference type="AlphaFoldDB" id="A0A395IGN2"/>
<dbReference type="PANTHER" id="PTHR48022:SF17">
    <property type="entry name" value="HEXOSE TRANSPORTER"/>
    <property type="match status" value="1"/>
</dbReference>
<feature type="transmembrane region" description="Helical" evidence="9">
    <location>
        <begin position="406"/>
        <end position="423"/>
    </location>
</feature>
<keyword evidence="6 9" id="KW-0472">Membrane</keyword>
<evidence type="ECO:0000313" key="12">
    <source>
        <dbReference type="Proteomes" id="UP000249056"/>
    </source>
</evidence>
<evidence type="ECO:0000256" key="6">
    <source>
        <dbReference type="ARBA" id="ARBA00023136"/>
    </source>
</evidence>
<feature type="transmembrane region" description="Helical" evidence="9">
    <location>
        <begin position="145"/>
        <end position="164"/>
    </location>
</feature>
<evidence type="ECO:0000256" key="2">
    <source>
        <dbReference type="ARBA" id="ARBA00010992"/>
    </source>
</evidence>
<dbReference type="PANTHER" id="PTHR48022">
    <property type="entry name" value="PLASTIDIC GLUCOSE TRANSPORTER 4"/>
    <property type="match status" value="1"/>
</dbReference>
<feature type="transmembrane region" description="Helical" evidence="9">
    <location>
        <begin position="111"/>
        <end position="133"/>
    </location>
</feature>
<dbReference type="PROSITE" id="PS00217">
    <property type="entry name" value="SUGAR_TRANSPORT_2"/>
    <property type="match status" value="1"/>
</dbReference>
<dbReference type="GO" id="GO:0010255">
    <property type="term" value="P:glucose mediated signaling pathway"/>
    <property type="evidence" value="ECO:0007669"/>
    <property type="project" value="UniProtKB-ARBA"/>
</dbReference>
<dbReference type="PRINTS" id="PR00171">
    <property type="entry name" value="SUGRTRNSPORT"/>
</dbReference>
<dbReference type="EMBL" id="QKRW01000077">
    <property type="protein sequence ID" value="RAL58568.1"/>
    <property type="molecule type" value="Genomic_DNA"/>
</dbReference>
<feature type="transmembrane region" description="Helical" evidence="9">
    <location>
        <begin position="329"/>
        <end position="350"/>
    </location>
</feature>
<dbReference type="PROSITE" id="PS50850">
    <property type="entry name" value="MFS"/>
    <property type="match status" value="1"/>
</dbReference>
<comment type="caution">
    <text evidence="11">The sequence shown here is derived from an EMBL/GenBank/DDBJ whole genome shotgun (WGS) entry which is preliminary data.</text>
</comment>
<feature type="domain" description="Major facilitator superfamily (MFS) profile" evidence="10">
    <location>
        <begin position="21"/>
        <end position="465"/>
    </location>
</feature>
<evidence type="ECO:0000256" key="7">
    <source>
        <dbReference type="ARBA" id="ARBA00023180"/>
    </source>
</evidence>
<proteinExistence type="inferred from homology"/>
<keyword evidence="5 9" id="KW-1133">Transmembrane helix</keyword>
<dbReference type="GO" id="GO:0005351">
    <property type="term" value="F:carbohydrate:proton symporter activity"/>
    <property type="evidence" value="ECO:0007669"/>
    <property type="project" value="TreeGrafter"/>
</dbReference>
<accession>A0A395IGN2</accession>
<name>A0A395IGN2_9HELO</name>
<evidence type="ECO:0000256" key="5">
    <source>
        <dbReference type="ARBA" id="ARBA00022989"/>
    </source>
</evidence>
<feature type="transmembrane region" description="Helical" evidence="9">
    <location>
        <begin position="57"/>
        <end position="79"/>
    </location>
</feature>
<evidence type="ECO:0000256" key="1">
    <source>
        <dbReference type="ARBA" id="ARBA00004141"/>
    </source>
</evidence>
<dbReference type="NCBIfam" id="TIGR00879">
    <property type="entry name" value="SP"/>
    <property type="match status" value="1"/>
</dbReference>
<dbReference type="InterPro" id="IPR003663">
    <property type="entry name" value="Sugar/inositol_transpt"/>
</dbReference>
<comment type="similarity">
    <text evidence="2 8">Belongs to the major facilitator superfamily. Sugar transporter (TC 2.A.1.1) family.</text>
</comment>
<feature type="transmembrane region" description="Helical" evidence="9">
    <location>
        <begin position="443"/>
        <end position="461"/>
    </location>
</feature>
<protein>
    <recommendedName>
        <fullName evidence="10">Major facilitator superfamily (MFS) profile domain-containing protein</fullName>
    </recommendedName>
</protein>
<gene>
    <name evidence="11" type="ORF">DID88_003344</name>
</gene>
<evidence type="ECO:0000259" key="10">
    <source>
        <dbReference type="PROSITE" id="PS50850"/>
    </source>
</evidence>
<keyword evidence="7" id="KW-0325">Glycoprotein</keyword>
<dbReference type="Gene3D" id="1.20.1250.20">
    <property type="entry name" value="MFS general substrate transporter like domains"/>
    <property type="match status" value="1"/>
</dbReference>
<dbReference type="InterPro" id="IPR020846">
    <property type="entry name" value="MFS_dom"/>
</dbReference>
<dbReference type="GO" id="GO:0005886">
    <property type="term" value="C:plasma membrane"/>
    <property type="evidence" value="ECO:0007669"/>
    <property type="project" value="UniProtKB-ARBA"/>
</dbReference>
<comment type="subcellular location">
    <subcellularLocation>
        <location evidence="1">Membrane</location>
        <topology evidence="1">Multi-pass membrane protein</topology>
    </subcellularLocation>
</comment>
<dbReference type="InterPro" id="IPR050360">
    <property type="entry name" value="MFS_Sugar_Transporters"/>
</dbReference>
<dbReference type="PROSITE" id="PS00216">
    <property type="entry name" value="SUGAR_TRANSPORT_1"/>
    <property type="match status" value="2"/>
</dbReference>
<dbReference type="InterPro" id="IPR005829">
    <property type="entry name" value="Sugar_transporter_CS"/>
</dbReference>
<dbReference type="GO" id="GO:0005536">
    <property type="term" value="F:D-glucose binding"/>
    <property type="evidence" value="ECO:0007669"/>
    <property type="project" value="UniProtKB-ARBA"/>
</dbReference>
<evidence type="ECO:0000256" key="8">
    <source>
        <dbReference type="RuleBase" id="RU003346"/>
    </source>
</evidence>
<reference evidence="11 12" key="1">
    <citation type="submission" date="2018-06" db="EMBL/GenBank/DDBJ databases">
        <title>Genome Sequence of the Brown Rot Fungal Pathogen Monilinia fructigena.</title>
        <authorList>
            <person name="Landi L."/>
            <person name="De Miccolis Angelini R.M."/>
            <person name="Pollastro S."/>
            <person name="Abate D."/>
            <person name="Faretra F."/>
            <person name="Romanazzi G."/>
        </authorList>
    </citation>
    <scope>NUCLEOTIDE SEQUENCE [LARGE SCALE GENOMIC DNA]</scope>
    <source>
        <strain evidence="11 12">Mfrg269</strain>
    </source>
</reference>
<keyword evidence="4 9" id="KW-0812">Transmembrane</keyword>
<feature type="transmembrane region" description="Helical" evidence="9">
    <location>
        <begin position="370"/>
        <end position="394"/>
    </location>
</feature>
<evidence type="ECO:0000313" key="11">
    <source>
        <dbReference type="EMBL" id="RAL58568.1"/>
    </source>
</evidence>
<organism evidence="11 12">
    <name type="scientific">Monilinia fructigena</name>
    <dbReference type="NCBI Taxonomy" id="38457"/>
    <lineage>
        <taxon>Eukaryota</taxon>
        <taxon>Fungi</taxon>
        <taxon>Dikarya</taxon>
        <taxon>Ascomycota</taxon>
        <taxon>Pezizomycotina</taxon>
        <taxon>Leotiomycetes</taxon>
        <taxon>Helotiales</taxon>
        <taxon>Sclerotiniaceae</taxon>
        <taxon>Monilinia</taxon>
    </lineage>
</organism>
<keyword evidence="3 8" id="KW-0813">Transport</keyword>
<dbReference type="InterPro" id="IPR036259">
    <property type="entry name" value="MFS_trans_sf"/>
</dbReference>
<dbReference type="Proteomes" id="UP000249056">
    <property type="component" value="Unassembled WGS sequence"/>
</dbReference>
<evidence type="ECO:0000256" key="9">
    <source>
        <dbReference type="SAM" id="Phobius"/>
    </source>
</evidence>
<sequence length="543" mass="59292">MGLAIIKPVGVPGKSWPAILIGCFVAFGGLLFCYWENEFSTGYKNAKGHLDVSPSQSAAVVSILSAGTFFGALSAAPLADFFGRRVALLISSGVVFTFGVILQTASAELPMFIAGRFFAGFGVGLVSALIPLYQSETAPKWIRGVIVGCYQLAITIGLLLAAVVDNATQSRNDTGSYRIPIAIQFLWAIILVVGLLFLPETPRYLIKRGHYAKAAKSLGKLRRLHVDDPAIREELAEIQANHEYELQLGKASYMDCFRGGMTKRLATGCLLQALQQLTGVNFIFYYGTQYFKNSGITNAFVIQMITSAVNVSSTLPGLYGIEKFGRRPLLLWGAVGMCVSQLIVAVLGTTTTDQTAEGVVFATNIAAQKASIAFICIYIFFFASTWGPLAWVVCGEIFPLKVRAKALSMSVATNWLLNWAIAYSTPYLVNYGTGNANLQSKIFFIWFACCFVCIAFVYFMIYETKGLTLEQIDELYDSKTSAKNSVHWKPTKKFRDIVDLPSHEHELGHEKHGGVLADEKGTATHAHDNVHKDVGDTTVGHNE</sequence>
<dbReference type="Pfam" id="PF00083">
    <property type="entry name" value="Sugar_tr"/>
    <property type="match status" value="1"/>
</dbReference>
<feature type="transmembrane region" description="Helical" evidence="9">
    <location>
        <begin position="16"/>
        <end position="37"/>
    </location>
</feature>
<keyword evidence="12" id="KW-1185">Reference proteome</keyword>
<dbReference type="FunFam" id="1.20.1250.20:FF:000115">
    <property type="entry name" value="High-affinity glucose transporter"/>
    <property type="match status" value="1"/>
</dbReference>
<dbReference type="CDD" id="cd17356">
    <property type="entry name" value="MFS_HXT"/>
    <property type="match status" value="1"/>
</dbReference>
<dbReference type="InterPro" id="IPR005828">
    <property type="entry name" value="MFS_sugar_transport-like"/>
</dbReference>
<feature type="transmembrane region" description="Helical" evidence="9">
    <location>
        <begin position="86"/>
        <end position="105"/>
    </location>
</feature>